<dbReference type="Proteomes" id="UP000276133">
    <property type="component" value="Unassembled WGS sequence"/>
</dbReference>
<organism evidence="1 2">
    <name type="scientific">Brachionus plicatilis</name>
    <name type="common">Marine rotifer</name>
    <name type="synonym">Brachionus muelleri</name>
    <dbReference type="NCBI Taxonomy" id="10195"/>
    <lineage>
        <taxon>Eukaryota</taxon>
        <taxon>Metazoa</taxon>
        <taxon>Spiralia</taxon>
        <taxon>Gnathifera</taxon>
        <taxon>Rotifera</taxon>
        <taxon>Eurotatoria</taxon>
        <taxon>Monogononta</taxon>
        <taxon>Pseudotrocha</taxon>
        <taxon>Ploima</taxon>
        <taxon>Brachionidae</taxon>
        <taxon>Brachionus</taxon>
    </lineage>
</organism>
<dbReference type="OrthoDB" id="10153637at2759"/>
<dbReference type="EMBL" id="REGN01002797">
    <property type="protein sequence ID" value="RNA26132.1"/>
    <property type="molecule type" value="Genomic_DNA"/>
</dbReference>
<accession>A0A3M7RRH3</accession>
<sequence>MLDYSVGSDKIKSIRDLFKNCHAEALKNLTNYVFVRMDEFIDCFNNLNIEHGFVTLYQKNKPLSIKDTKQDFTVTKKFGWRCTYPSCSSTFDTNGCIVGSSYDIKEVARMSDDNPRKIIATVRSDVLLKDKEVCKIKKYITLLDMLCLIIELDSMEVPSGLILLFSPLIIRVFLIKNFQIRLT</sequence>
<evidence type="ECO:0000313" key="1">
    <source>
        <dbReference type="EMBL" id="RNA26132.1"/>
    </source>
</evidence>
<name>A0A3M7RRH3_BRAPC</name>
<gene>
    <name evidence="1" type="ORF">BpHYR1_001926</name>
</gene>
<reference evidence="1 2" key="1">
    <citation type="journal article" date="2018" name="Sci. Rep.">
        <title>Genomic signatures of local adaptation to the degree of environmental predictability in rotifers.</title>
        <authorList>
            <person name="Franch-Gras L."/>
            <person name="Hahn C."/>
            <person name="Garcia-Roger E.M."/>
            <person name="Carmona M.J."/>
            <person name="Serra M."/>
            <person name="Gomez A."/>
        </authorList>
    </citation>
    <scope>NUCLEOTIDE SEQUENCE [LARGE SCALE GENOMIC DNA]</scope>
    <source>
        <strain evidence="1">HYR1</strain>
    </source>
</reference>
<protein>
    <submittedName>
        <fullName evidence="1">Uncharacterized protein</fullName>
    </submittedName>
</protein>
<comment type="caution">
    <text evidence="1">The sequence shown here is derived from an EMBL/GenBank/DDBJ whole genome shotgun (WGS) entry which is preliminary data.</text>
</comment>
<keyword evidence="2" id="KW-1185">Reference proteome</keyword>
<proteinExistence type="predicted"/>
<dbReference type="AlphaFoldDB" id="A0A3M7RRH3"/>
<evidence type="ECO:0000313" key="2">
    <source>
        <dbReference type="Proteomes" id="UP000276133"/>
    </source>
</evidence>